<evidence type="ECO:0000313" key="4">
    <source>
        <dbReference type="Proteomes" id="UP001489902"/>
    </source>
</evidence>
<evidence type="ECO:0000313" key="3">
    <source>
        <dbReference type="EMBL" id="WZH39865.1"/>
    </source>
</evidence>
<evidence type="ECO:0000256" key="2">
    <source>
        <dbReference type="SAM" id="MobiDB-lite"/>
    </source>
</evidence>
<dbReference type="Proteomes" id="UP001489902">
    <property type="component" value="Chromosome 1"/>
</dbReference>
<protein>
    <submittedName>
        <fullName evidence="3">Uncharacterized protein</fullName>
    </submittedName>
</protein>
<feature type="compositionally biased region" description="Pro residues" evidence="2">
    <location>
        <begin position="423"/>
        <end position="435"/>
    </location>
</feature>
<name>A0ABZ2WHJ9_9HYPO</name>
<feature type="compositionally biased region" description="Polar residues" evidence="2">
    <location>
        <begin position="1"/>
        <end position="12"/>
    </location>
</feature>
<feature type="region of interest" description="Disordered" evidence="2">
    <location>
        <begin position="111"/>
        <end position="448"/>
    </location>
</feature>
<feature type="compositionally biased region" description="Polar residues" evidence="2">
    <location>
        <begin position="240"/>
        <end position="253"/>
    </location>
</feature>
<keyword evidence="4" id="KW-1185">Reference proteome</keyword>
<feature type="compositionally biased region" description="Polar residues" evidence="2">
    <location>
        <begin position="272"/>
        <end position="323"/>
    </location>
</feature>
<sequence length="617" mass="68562">MWDSFKTGTGPSIHQLPPRELKNRPFLQTQPKNQNQNQGPMHTQALPQNRSTTSVNSFRSSNKSRDGSGSNSNGSNYNYDTQAHIKDDFENRLNGLGIQNGPFRYEIRRGKTVRQPYNSGPPRLSPVLGSDDIRTKAPPRNPRRLQGEDDSPWRPASSVYDDNDDDRSSRHSRHLDLQRIPRSKVPAKDMYGRPTGLEISPPSSPEFEATKYGPHSQDVSPIDEAPSLSQLDLLGERRLTPSQSQTNMRSQIPTMRRDYPTSPGQPSPLRSARSTDQLADSITPWETAQPPSESPDNAQPTFGLTTIVTGPQHTSSGNPSPSLGQRIRKFARVKPESIENRPPWNGASGRAPMVEPVRDDLSVAPLSLQRRVSKRVGLGGRPSPETPSGNPGTGRQFMPSRSTQKSKDAYKTPSPETASHSYPSPPNTGSPPSQPTMPHAAKPMLNPNMVPDQLKAVKRKPSPSTHNPHTSWSSSVYSAITEDTILGRKSLLNSIEPTSLTTPEDPWAQPASRFSVTTCNTAAPNTPHLLAHRRNNINRSIKQMTELMPTDRILASSDVIRRRENEKKKVEGLKEELAEIQREEHDLGLKLYRANKRLEREAAFEPSSLWVRRVTST</sequence>
<organism evidence="3 4">
    <name type="scientific">Fusarium acuminatum</name>
    <dbReference type="NCBI Taxonomy" id="5515"/>
    <lineage>
        <taxon>Eukaryota</taxon>
        <taxon>Fungi</taxon>
        <taxon>Dikarya</taxon>
        <taxon>Ascomycota</taxon>
        <taxon>Pezizomycotina</taxon>
        <taxon>Sordariomycetes</taxon>
        <taxon>Hypocreomycetidae</taxon>
        <taxon>Hypocreales</taxon>
        <taxon>Nectriaceae</taxon>
        <taxon>Fusarium</taxon>
        <taxon>Fusarium tricinctum species complex</taxon>
    </lineage>
</organism>
<proteinExistence type="predicted"/>
<reference evidence="3 4" key="1">
    <citation type="submission" date="2024-04" db="EMBL/GenBank/DDBJ databases">
        <title>Complete genome sequence of Fusarium acuminatum.</title>
        <authorList>
            <person name="Lan B."/>
        </authorList>
    </citation>
    <scope>NUCLEOTIDE SEQUENCE [LARGE SCALE GENOMIC DNA]</scope>
    <source>
        <strain evidence="3">1A</strain>
    </source>
</reference>
<feature type="compositionally biased region" description="Low complexity" evidence="2">
    <location>
        <begin position="67"/>
        <end position="80"/>
    </location>
</feature>
<gene>
    <name evidence="3" type="ORF">QYS62_000791</name>
</gene>
<dbReference type="EMBL" id="CP151260">
    <property type="protein sequence ID" value="WZH39865.1"/>
    <property type="molecule type" value="Genomic_DNA"/>
</dbReference>
<feature type="coiled-coil region" evidence="1">
    <location>
        <begin position="556"/>
        <end position="590"/>
    </location>
</feature>
<feature type="compositionally biased region" description="Polar residues" evidence="2">
    <location>
        <begin position="26"/>
        <end position="58"/>
    </location>
</feature>
<feature type="compositionally biased region" description="Basic and acidic residues" evidence="2">
    <location>
        <begin position="166"/>
        <end position="179"/>
    </location>
</feature>
<feature type="region of interest" description="Disordered" evidence="2">
    <location>
        <begin position="1"/>
        <end position="80"/>
    </location>
</feature>
<accession>A0ABZ2WHJ9</accession>
<keyword evidence="1" id="KW-0175">Coiled coil</keyword>
<dbReference type="PANTHER" id="PTHR42023:SF1">
    <property type="entry name" value="BHLH DOMAIN-CONTAINING PROTEIN"/>
    <property type="match status" value="1"/>
</dbReference>
<evidence type="ECO:0000256" key="1">
    <source>
        <dbReference type="SAM" id="Coils"/>
    </source>
</evidence>
<dbReference type="PANTHER" id="PTHR42023">
    <property type="entry name" value="BHLH DOMAIN-CONTAINING PROTEIN"/>
    <property type="match status" value="1"/>
</dbReference>